<proteinExistence type="predicted"/>
<comment type="caution">
    <text evidence="3">The sequence shown here is derived from an EMBL/GenBank/DDBJ whole genome shotgun (WGS) entry which is preliminary data.</text>
</comment>
<dbReference type="Pfam" id="PF18893">
    <property type="entry name" value="DUF5652"/>
    <property type="match status" value="1"/>
</dbReference>
<dbReference type="RefSeq" id="WP_277445469.1">
    <property type="nucleotide sequence ID" value="NZ_JAKOAV010000053.1"/>
</dbReference>
<keyword evidence="1" id="KW-0472">Membrane</keyword>
<evidence type="ECO:0000313" key="3">
    <source>
        <dbReference type="EMBL" id="MDF9409941.1"/>
    </source>
</evidence>
<keyword evidence="1" id="KW-0812">Transmembrane</keyword>
<evidence type="ECO:0000259" key="2">
    <source>
        <dbReference type="Pfam" id="PF18893"/>
    </source>
</evidence>
<keyword evidence="1" id="KW-1133">Transmembrane helix</keyword>
<keyword evidence="4" id="KW-1185">Reference proteome</keyword>
<feature type="domain" description="DUF5652" evidence="2">
    <location>
        <begin position="4"/>
        <end position="68"/>
    </location>
</feature>
<organism evidence="3 4">
    <name type="scientific">Pelotomaculum isophthalicicum JI</name>
    <dbReference type="NCBI Taxonomy" id="947010"/>
    <lineage>
        <taxon>Bacteria</taxon>
        <taxon>Bacillati</taxon>
        <taxon>Bacillota</taxon>
        <taxon>Clostridia</taxon>
        <taxon>Eubacteriales</taxon>
        <taxon>Desulfotomaculaceae</taxon>
        <taxon>Pelotomaculum</taxon>
    </lineage>
</organism>
<sequence>MESFQKFANNYPWFILIVIAWCVTLKGITLWLAARRGQLIWFITLIIINTIGILEILYLISIRKKSSNFNGNLVKISSPSFWGNVSVAKQK</sequence>
<dbReference type="EMBL" id="JAKOAV010000053">
    <property type="protein sequence ID" value="MDF9409941.1"/>
    <property type="molecule type" value="Genomic_DNA"/>
</dbReference>
<dbReference type="Proteomes" id="UP001154312">
    <property type="component" value="Unassembled WGS sequence"/>
</dbReference>
<accession>A0A9X4JWD9</accession>
<feature type="transmembrane region" description="Helical" evidence="1">
    <location>
        <begin position="39"/>
        <end position="60"/>
    </location>
</feature>
<evidence type="ECO:0000256" key="1">
    <source>
        <dbReference type="SAM" id="Phobius"/>
    </source>
</evidence>
<dbReference type="InterPro" id="IPR043712">
    <property type="entry name" value="DUF5652"/>
</dbReference>
<evidence type="ECO:0000313" key="4">
    <source>
        <dbReference type="Proteomes" id="UP001154312"/>
    </source>
</evidence>
<name>A0A9X4JWD9_9FIRM</name>
<dbReference type="AlphaFoldDB" id="A0A9X4JWD9"/>
<gene>
    <name evidence="3" type="ORF">L7E55_16585</name>
</gene>
<feature type="transmembrane region" description="Helical" evidence="1">
    <location>
        <begin position="12"/>
        <end position="33"/>
    </location>
</feature>
<protein>
    <submittedName>
        <fullName evidence="3">DUF5652 family protein</fullName>
    </submittedName>
</protein>
<reference evidence="3" key="1">
    <citation type="submission" date="2022-02" db="EMBL/GenBank/DDBJ databases">
        <authorList>
            <person name="Leng L."/>
        </authorList>
    </citation>
    <scope>NUCLEOTIDE SEQUENCE</scope>
    <source>
        <strain evidence="3">JI</strain>
    </source>
</reference>